<dbReference type="Proteomes" id="UP001143486">
    <property type="component" value="Unassembled WGS sequence"/>
</dbReference>
<comment type="caution">
    <text evidence="13">The sequence shown here is derived from an EMBL/GenBank/DDBJ whole genome shotgun (WGS) entry which is preliminary data.</text>
</comment>
<protein>
    <submittedName>
        <fullName evidence="13">Cation transporter</fullName>
    </submittedName>
</protein>
<dbReference type="Pfam" id="PF16916">
    <property type="entry name" value="ZT_dimer"/>
    <property type="match status" value="1"/>
</dbReference>
<dbReference type="SUPFAM" id="SSF160240">
    <property type="entry name" value="Cation efflux protein cytoplasmic domain-like"/>
    <property type="match status" value="1"/>
</dbReference>
<feature type="transmembrane region" description="Helical" evidence="10">
    <location>
        <begin position="248"/>
        <end position="267"/>
    </location>
</feature>
<evidence type="ECO:0000256" key="9">
    <source>
        <dbReference type="SAM" id="MobiDB-lite"/>
    </source>
</evidence>
<dbReference type="InterPro" id="IPR027470">
    <property type="entry name" value="Cation_efflux_CTD"/>
</dbReference>
<reference evidence="13" key="2">
    <citation type="submission" date="2023-01" db="EMBL/GenBank/DDBJ databases">
        <authorList>
            <person name="Sun Q."/>
            <person name="Evtushenko L."/>
        </authorList>
    </citation>
    <scope>NUCLEOTIDE SEQUENCE</scope>
    <source>
        <strain evidence="13">VKM B-1513</strain>
    </source>
</reference>
<dbReference type="GO" id="GO:0005385">
    <property type="term" value="F:zinc ion transmembrane transporter activity"/>
    <property type="evidence" value="ECO:0007669"/>
    <property type="project" value="TreeGrafter"/>
</dbReference>
<feature type="transmembrane region" description="Helical" evidence="10">
    <location>
        <begin position="219"/>
        <end position="242"/>
    </location>
</feature>
<dbReference type="InterPro" id="IPR002524">
    <property type="entry name" value="Cation_efflux"/>
</dbReference>
<feature type="domain" description="Cation efflux protein cytoplasmic" evidence="12">
    <location>
        <begin position="281"/>
        <end position="353"/>
    </location>
</feature>
<name>A0A9W6MPD3_9PROT</name>
<keyword evidence="5" id="KW-0862">Zinc</keyword>
<reference evidence="13" key="1">
    <citation type="journal article" date="2014" name="Int. J. Syst. Evol. Microbiol.">
        <title>Complete genome sequence of Corynebacterium casei LMG S-19264T (=DSM 44701T), isolated from a smear-ripened cheese.</title>
        <authorList>
            <consortium name="US DOE Joint Genome Institute (JGI-PGF)"/>
            <person name="Walter F."/>
            <person name="Albersmeier A."/>
            <person name="Kalinowski J."/>
            <person name="Ruckert C."/>
        </authorList>
    </citation>
    <scope>NUCLEOTIDE SEQUENCE</scope>
    <source>
        <strain evidence="13">VKM B-1513</strain>
    </source>
</reference>
<comment type="similarity">
    <text evidence="2">Belongs to the cation diffusion facilitator (CDF) transporter (TC 2.A.4) family. SLC30A subfamily.</text>
</comment>
<evidence type="ECO:0000256" key="1">
    <source>
        <dbReference type="ARBA" id="ARBA00004141"/>
    </source>
</evidence>
<dbReference type="EMBL" id="BSFE01000011">
    <property type="protein sequence ID" value="GLK53500.1"/>
    <property type="molecule type" value="Genomic_DNA"/>
</dbReference>
<evidence type="ECO:0000256" key="10">
    <source>
        <dbReference type="SAM" id="Phobius"/>
    </source>
</evidence>
<sequence length="383" mass="41367">MNEVKPTSAKPDTMAINIFRIAPPGSRLGRAPKNEGERAALRNCQQDQNRDNYAMTTSHTHANASPGASAGHDMSAMLAANERALKISSWLTGIYFFIELGLGYLSGSVAVLSDAFHTFSAVGGVLLALVAGRIAAKAADRYRTFGSVRAEIIGALLNGLFLFAMAAFILYMGVVRLMNPVEVEYGLMLLAAAGGLITEVISLRLLFKGQRGNLNMKGAFWHVMQTFVGSLIIIVAAVVVYFTGFVAIDPILGIAFGLVLFWASWSITRDAINVLMETVPGDVDVEMVEDALTTIPGVQEIHHVHAWALTSGKTLFSAHVLVDKSADTEAVLHKAHTELRERFGFYFSTLQVEAGCPNYHDAPEIDFADPRHSRDGGAAKPET</sequence>
<dbReference type="NCBIfam" id="TIGR01297">
    <property type="entry name" value="CDF"/>
    <property type="match status" value="1"/>
</dbReference>
<evidence type="ECO:0000256" key="4">
    <source>
        <dbReference type="ARBA" id="ARBA00022692"/>
    </source>
</evidence>
<evidence type="ECO:0000256" key="8">
    <source>
        <dbReference type="ARBA" id="ARBA00023136"/>
    </source>
</evidence>
<organism evidence="13 14">
    <name type="scientific">Maricaulis virginensis</name>
    <dbReference type="NCBI Taxonomy" id="144022"/>
    <lineage>
        <taxon>Bacteria</taxon>
        <taxon>Pseudomonadati</taxon>
        <taxon>Pseudomonadota</taxon>
        <taxon>Alphaproteobacteria</taxon>
        <taxon>Maricaulales</taxon>
        <taxon>Maricaulaceae</taxon>
        <taxon>Maricaulis</taxon>
    </lineage>
</organism>
<evidence type="ECO:0000256" key="3">
    <source>
        <dbReference type="ARBA" id="ARBA00022448"/>
    </source>
</evidence>
<feature type="transmembrane region" description="Helical" evidence="10">
    <location>
        <begin position="185"/>
        <end position="207"/>
    </location>
</feature>
<dbReference type="AlphaFoldDB" id="A0A9W6MPD3"/>
<dbReference type="InterPro" id="IPR050681">
    <property type="entry name" value="CDF/SLC30A"/>
</dbReference>
<keyword evidence="4 10" id="KW-0812">Transmembrane</keyword>
<feature type="transmembrane region" description="Helical" evidence="10">
    <location>
        <begin position="84"/>
        <end position="104"/>
    </location>
</feature>
<keyword evidence="7" id="KW-0406">Ion transport</keyword>
<feature type="domain" description="Cation efflux protein transmembrane" evidence="11">
    <location>
        <begin position="85"/>
        <end position="276"/>
    </location>
</feature>
<dbReference type="PANTHER" id="PTHR11562">
    <property type="entry name" value="CATION EFFLUX PROTEIN/ ZINC TRANSPORTER"/>
    <property type="match status" value="1"/>
</dbReference>
<comment type="subcellular location">
    <subcellularLocation>
        <location evidence="1">Membrane</location>
        <topology evidence="1">Multi-pass membrane protein</topology>
    </subcellularLocation>
</comment>
<dbReference type="GO" id="GO:0005886">
    <property type="term" value="C:plasma membrane"/>
    <property type="evidence" value="ECO:0007669"/>
    <property type="project" value="TreeGrafter"/>
</dbReference>
<proteinExistence type="inferred from homology"/>
<evidence type="ECO:0000313" key="14">
    <source>
        <dbReference type="Proteomes" id="UP001143486"/>
    </source>
</evidence>
<evidence type="ECO:0000259" key="12">
    <source>
        <dbReference type="Pfam" id="PF16916"/>
    </source>
</evidence>
<dbReference type="SUPFAM" id="SSF161111">
    <property type="entry name" value="Cation efflux protein transmembrane domain-like"/>
    <property type="match status" value="1"/>
</dbReference>
<keyword evidence="3" id="KW-0813">Transport</keyword>
<keyword evidence="6 10" id="KW-1133">Transmembrane helix</keyword>
<dbReference type="PANTHER" id="PTHR11562:SF17">
    <property type="entry name" value="RE54080P-RELATED"/>
    <property type="match status" value="1"/>
</dbReference>
<evidence type="ECO:0000259" key="11">
    <source>
        <dbReference type="Pfam" id="PF01545"/>
    </source>
</evidence>
<evidence type="ECO:0000256" key="5">
    <source>
        <dbReference type="ARBA" id="ARBA00022906"/>
    </source>
</evidence>
<evidence type="ECO:0000256" key="7">
    <source>
        <dbReference type="ARBA" id="ARBA00023065"/>
    </source>
</evidence>
<feature type="transmembrane region" description="Helical" evidence="10">
    <location>
        <begin position="116"/>
        <end position="136"/>
    </location>
</feature>
<dbReference type="Gene3D" id="1.20.1510.10">
    <property type="entry name" value="Cation efflux protein transmembrane domain"/>
    <property type="match status" value="1"/>
</dbReference>
<accession>A0A9W6MPD3</accession>
<evidence type="ECO:0000256" key="2">
    <source>
        <dbReference type="ARBA" id="ARBA00008873"/>
    </source>
</evidence>
<dbReference type="InterPro" id="IPR027469">
    <property type="entry name" value="Cation_efflux_TMD_sf"/>
</dbReference>
<evidence type="ECO:0000313" key="13">
    <source>
        <dbReference type="EMBL" id="GLK53500.1"/>
    </source>
</evidence>
<gene>
    <name evidence="13" type="primary">czcD_1</name>
    <name evidence="13" type="ORF">GCM10017621_30080</name>
</gene>
<keyword evidence="5" id="KW-0864">Zinc transport</keyword>
<feature type="compositionally biased region" description="Basic and acidic residues" evidence="9">
    <location>
        <begin position="368"/>
        <end position="383"/>
    </location>
</feature>
<feature type="region of interest" description="Disordered" evidence="9">
    <location>
        <begin position="363"/>
        <end position="383"/>
    </location>
</feature>
<evidence type="ECO:0000256" key="6">
    <source>
        <dbReference type="ARBA" id="ARBA00022989"/>
    </source>
</evidence>
<keyword evidence="14" id="KW-1185">Reference proteome</keyword>
<keyword evidence="8 10" id="KW-0472">Membrane</keyword>
<dbReference type="Pfam" id="PF01545">
    <property type="entry name" value="Cation_efflux"/>
    <property type="match status" value="1"/>
</dbReference>
<dbReference type="InterPro" id="IPR058533">
    <property type="entry name" value="Cation_efflux_TM"/>
</dbReference>
<feature type="transmembrane region" description="Helical" evidence="10">
    <location>
        <begin position="148"/>
        <end position="173"/>
    </location>
</feature>
<dbReference type="InterPro" id="IPR036837">
    <property type="entry name" value="Cation_efflux_CTD_sf"/>
</dbReference>